<dbReference type="AlphaFoldDB" id="A0A380P9Z1"/>
<dbReference type="PANTHER" id="PTHR43400">
    <property type="entry name" value="FUMARATE REDUCTASE"/>
    <property type="match status" value="1"/>
</dbReference>
<dbReference type="InterPro" id="IPR036188">
    <property type="entry name" value="FAD/NAD-bd_sf"/>
</dbReference>
<dbReference type="Proteomes" id="UP000254150">
    <property type="component" value="Unassembled WGS sequence"/>
</dbReference>
<dbReference type="GO" id="GO:0033765">
    <property type="term" value="F:steroid dehydrogenase activity, acting on the CH-CH group of donors"/>
    <property type="evidence" value="ECO:0007669"/>
    <property type="project" value="UniProtKB-ARBA"/>
</dbReference>
<keyword evidence="3" id="KW-0274">FAD</keyword>
<dbReference type="PRINTS" id="PR00411">
    <property type="entry name" value="PNDRDTASEI"/>
</dbReference>
<comment type="cofactor">
    <cofactor evidence="1">
        <name>FAD</name>
        <dbReference type="ChEBI" id="CHEBI:57692"/>
    </cofactor>
</comment>
<dbReference type="RefSeq" id="WP_115069661.1">
    <property type="nucleotide sequence ID" value="NZ_UHID01000008.1"/>
</dbReference>
<dbReference type="Gene3D" id="3.90.700.10">
    <property type="entry name" value="Succinate dehydrogenase/fumarate reductase flavoprotein, catalytic domain"/>
    <property type="match status" value="1"/>
</dbReference>
<dbReference type="InterPro" id="IPR003953">
    <property type="entry name" value="FAD-dep_OxRdtase_2_FAD-bd"/>
</dbReference>
<organism evidence="6 7">
    <name type="scientific">Streptomyces griseus</name>
    <dbReference type="NCBI Taxonomy" id="1911"/>
    <lineage>
        <taxon>Bacteria</taxon>
        <taxon>Bacillati</taxon>
        <taxon>Actinomycetota</taxon>
        <taxon>Actinomycetes</taxon>
        <taxon>Kitasatosporales</taxon>
        <taxon>Streptomycetaceae</taxon>
        <taxon>Streptomyces</taxon>
    </lineage>
</organism>
<keyword evidence="4" id="KW-0560">Oxidoreductase</keyword>
<dbReference type="GO" id="GO:0008202">
    <property type="term" value="P:steroid metabolic process"/>
    <property type="evidence" value="ECO:0007669"/>
    <property type="project" value="UniProtKB-ARBA"/>
</dbReference>
<dbReference type="InterPro" id="IPR050315">
    <property type="entry name" value="FAD-oxidoreductase_2"/>
</dbReference>
<protein>
    <submittedName>
        <fullName evidence="6">Fumarate reductase flavoprotein subunit</fullName>
    </submittedName>
</protein>
<gene>
    <name evidence="6" type="primary">fccA</name>
    <name evidence="6" type="ORF">NCTC7807_05155</name>
</gene>
<sequence length="488" mass="51375">MSESHDTAHDYDVIVVGAGGAGLAASISAAQAGARVLLLEAEDEIGGSTQLSAGLLTASATSVQESLGVDDSPLRMFQHYMDLNGWRVRPGPVRMFCEESGSAVEWLLELGVEIPAQVSRSAHEPGLTRAGVEDVWRGHVPKDQGYGLVQVLDKARARLHVDLALGSRVEDLVVRDGAVQGVVIEGEEATAPAVVIASGGLAADADLVRRFLPDAEVAGDALFVVAAPGCRGDHVGIAERHDLALFGQGWGLLLVTAEFQRYHHWQSGFPPASRIHVGLDGRRCMDEDAPYAVSPGILKDHGGWVWSVFDDDARTSLPPGYADWDADRILEEAAKGVVLRADTLEELAALMDVPADHLTASVTRFNALFANGNDEDFLRHESLAAKGVDPHLAPIATGPFHAVRMLPAELVCTHTGLEVDARTRVLGTDGRALPGLYAAGEAAGGILGERYVGGGNSVAHALVLGRVAGREAAARAAASSPRTEEDPA</sequence>
<evidence type="ECO:0000313" key="6">
    <source>
        <dbReference type="EMBL" id="SUP61996.1"/>
    </source>
</evidence>
<dbReference type="Gene3D" id="3.50.50.60">
    <property type="entry name" value="FAD/NAD(P)-binding domain"/>
    <property type="match status" value="1"/>
</dbReference>
<name>A0A380P9Z1_STRGR</name>
<evidence type="ECO:0000313" key="7">
    <source>
        <dbReference type="Proteomes" id="UP000254150"/>
    </source>
</evidence>
<accession>A0A380P9Z1</accession>
<evidence type="ECO:0000256" key="2">
    <source>
        <dbReference type="ARBA" id="ARBA00022630"/>
    </source>
</evidence>
<evidence type="ECO:0000256" key="3">
    <source>
        <dbReference type="ARBA" id="ARBA00022827"/>
    </source>
</evidence>
<dbReference type="InterPro" id="IPR027477">
    <property type="entry name" value="Succ_DH/fumarate_Rdtase_cat_sf"/>
</dbReference>
<dbReference type="Pfam" id="PF00890">
    <property type="entry name" value="FAD_binding_2"/>
    <property type="match status" value="1"/>
</dbReference>
<dbReference type="PANTHER" id="PTHR43400:SF10">
    <property type="entry name" value="3-OXOSTEROID 1-DEHYDROGENASE"/>
    <property type="match status" value="1"/>
</dbReference>
<feature type="domain" description="FAD-dependent oxidoreductase 2 FAD-binding" evidence="5">
    <location>
        <begin position="12"/>
        <end position="458"/>
    </location>
</feature>
<dbReference type="PRINTS" id="PR00368">
    <property type="entry name" value="FADPNR"/>
</dbReference>
<dbReference type="EMBL" id="UHID01000008">
    <property type="protein sequence ID" value="SUP61996.1"/>
    <property type="molecule type" value="Genomic_DNA"/>
</dbReference>
<reference evidence="6 7" key="1">
    <citation type="submission" date="2018-06" db="EMBL/GenBank/DDBJ databases">
        <authorList>
            <consortium name="Pathogen Informatics"/>
            <person name="Doyle S."/>
        </authorList>
    </citation>
    <scope>NUCLEOTIDE SEQUENCE [LARGE SCALE GENOMIC DNA]</scope>
    <source>
        <strain evidence="6 7">NCTC7807</strain>
    </source>
</reference>
<proteinExistence type="predicted"/>
<dbReference type="SUPFAM" id="SSF56425">
    <property type="entry name" value="Succinate dehydrogenase/fumarate reductase flavoprotein, catalytic domain"/>
    <property type="match status" value="1"/>
</dbReference>
<evidence type="ECO:0000259" key="5">
    <source>
        <dbReference type="Pfam" id="PF00890"/>
    </source>
</evidence>
<keyword evidence="2" id="KW-0285">Flavoprotein</keyword>
<evidence type="ECO:0000256" key="4">
    <source>
        <dbReference type="ARBA" id="ARBA00023002"/>
    </source>
</evidence>
<evidence type="ECO:0000256" key="1">
    <source>
        <dbReference type="ARBA" id="ARBA00001974"/>
    </source>
</evidence>
<dbReference type="SUPFAM" id="SSF51905">
    <property type="entry name" value="FAD/NAD(P)-binding domain"/>
    <property type="match status" value="1"/>
</dbReference>